<gene>
    <name evidence="1" type="ORF">REIFOR_01444</name>
</gene>
<dbReference type="OrthoDB" id="9794206at2"/>
<dbReference type="Proteomes" id="UP000229757">
    <property type="component" value="Chromosome"/>
</dbReference>
<sequence length="374" mass="42020">MEKLIFFAATQLHRRYFSKIAAQEPSMSVCWFKSVKNAWPLMKYDKRLLGIVQQASRKTDNSRGRALPAGAAPLYRGALLLKSMWLYNSYYRFLSREDVAHSVVWNGLKHRQQLWCLCCEELGIKLRYMENGLLPGHTTLDARGVNYGNSLSRDPSFYRDYRVTHSGNQPDPTTIEPLARPDKLPERFVLVPFQVNGDSQIVCYSPWVKNTAHLAEILLAAQPAFKAAGLQLVVKPHPKCSTPNANVLQLLQEQGVTVITDIDSKTLVAHSQAVLTINSTVGIEALAAGNKLIVVGQAFYRMPGMTLGADNLDELNRAIGQLTDWTPDADAISGLFAYLRQEYQITGDWRAAEPAHVQDIIKRLHRFNGETPWQ</sequence>
<reference evidence="1 2" key="1">
    <citation type="journal article" date="2017" name="Environ. Microbiol.">
        <title>Genomic and physiological analyses of 'Reinekea forsetii' reveal a versatile opportunistic lifestyle during spring algae blooms.</title>
        <authorList>
            <person name="Avci B."/>
            <person name="Hahnke R.L."/>
            <person name="Chafee M."/>
            <person name="Fischer T."/>
            <person name="Gruber-Vodicka H."/>
            <person name="Tegetmeyer H.E."/>
            <person name="Harder J."/>
            <person name="Fuchs B.M."/>
            <person name="Amann R.I."/>
            <person name="Teeling H."/>
        </authorList>
    </citation>
    <scope>NUCLEOTIDE SEQUENCE [LARGE SCALE GENOMIC DNA]</scope>
    <source>
        <strain evidence="1 2">Hel1_31_D35</strain>
    </source>
</reference>
<accession>A0A2K8KP85</accession>
<dbReference type="RefSeq" id="WP_100256921.1">
    <property type="nucleotide sequence ID" value="NZ_CP011797.1"/>
</dbReference>
<dbReference type="CDD" id="cd16438">
    <property type="entry name" value="beta_Kdo_transferase_KpsS_like"/>
    <property type="match status" value="1"/>
</dbReference>
<dbReference type="GO" id="GO:0015774">
    <property type="term" value="P:polysaccharide transport"/>
    <property type="evidence" value="ECO:0007669"/>
    <property type="project" value="InterPro"/>
</dbReference>
<dbReference type="KEGG" id="rfo:REIFOR_01444"/>
<dbReference type="EMBL" id="CP011797">
    <property type="protein sequence ID" value="ATX76590.1"/>
    <property type="molecule type" value="Genomic_DNA"/>
</dbReference>
<dbReference type="Pfam" id="PF05159">
    <property type="entry name" value="Capsule_synth"/>
    <property type="match status" value="1"/>
</dbReference>
<organism evidence="1 2">
    <name type="scientific">Reinekea forsetii</name>
    <dbReference type="NCBI Taxonomy" id="1336806"/>
    <lineage>
        <taxon>Bacteria</taxon>
        <taxon>Pseudomonadati</taxon>
        <taxon>Pseudomonadota</taxon>
        <taxon>Gammaproteobacteria</taxon>
        <taxon>Oceanospirillales</taxon>
        <taxon>Saccharospirillaceae</taxon>
        <taxon>Reinekea</taxon>
    </lineage>
</organism>
<dbReference type="GO" id="GO:0000271">
    <property type="term" value="P:polysaccharide biosynthetic process"/>
    <property type="evidence" value="ECO:0007669"/>
    <property type="project" value="InterPro"/>
</dbReference>
<proteinExistence type="predicted"/>
<evidence type="ECO:0000313" key="1">
    <source>
        <dbReference type="EMBL" id="ATX76590.1"/>
    </source>
</evidence>
<name>A0A2K8KP85_9GAMM</name>
<dbReference type="AlphaFoldDB" id="A0A2K8KP85"/>
<dbReference type="InterPro" id="IPR007833">
    <property type="entry name" value="Capsule_polysaccharide_synth"/>
</dbReference>
<keyword evidence="2" id="KW-1185">Reference proteome</keyword>
<protein>
    <submittedName>
        <fullName evidence="1">Capsular polysaccharide biosynthesis protein</fullName>
    </submittedName>
</protein>
<evidence type="ECO:0000313" key="2">
    <source>
        <dbReference type="Proteomes" id="UP000229757"/>
    </source>
</evidence>